<evidence type="ECO:0000313" key="3">
    <source>
        <dbReference type="Proteomes" id="UP001165368"/>
    </source>
</evidence>
<feature type="domain" description="PucR C-terminal helix-turn-helix" evidence="1">
    <location>
        <begin position="36"/>
        <end position="94"/>
    </location>
</feature>
<sequence>MERLGARELSAPAVERLTQEVVGELLAYDRRRGTSLLETLDQWLTFGCNSTEAARALFLERQTMHNRLVRVFDLLGGDPRGTGKMAGLHLAVRLARTSLRPELM</sequence>
<protein>
    <submittedName>
        <fullName evidence="2">Helix-turn-helix domain-containing protein</fullName>
    </submittedName>
</protein>
<dbReference type="Proteomes" id="UP001165368">
    <property type="component" value="Unassembled WGS sequence"/>
</dbReference>
<proteinExistence type="predicted"/>
<keyword evidence="3" id="KW-1185">Reference proteome</keyword>
<comment type="caution">
    <text evidence="2">The sequence shown here is derived from an EMBL/GenBank/DDBJ whole genome shotgun (WGS) entry which is preliminary data.</text>
</comment>
<reference evidence="2" key="1">
    <citation type="submission" date="2022-01" db="EMBL/GenBank/DDBJ databases">
        <authorList>
            <person name="Jo J.-H."/>
            <person name="Im W.-T."/>
        </authorList>
    </citation>
    <scope>NUCLEOTIDE SEQUENCE</scope>
    <source>
        <strain evidence="2">I2-34</strain>
    </source>
</reference>
<dbReference type="InterPro" id="IPR042070">
    <property type="entry name" value="PucR_C-HTH_sf"/>
</dbReference>
<organism evidence="2 3">
    <name type="scientific">Arthrobacter hankyongi</name>
    <dbReference type="NCBI Taxonomy" id="2904801"/>
    <lineage>
        <taxon>Bacteria</taxon>
        <taxon>Bacillati</taxon>
        <taxon>Actinomycetota</taxon>
        <taxon>Actinomycetes</taxon>
        <taxon>Micrococcales</taxon>
        <taxon>Micrococcaceae</taxon>
        <taxon>Arthrobacter</taxon>
    </lineage>
</organism>
<accession>A0ABS9L2Y5</accession>
<dbReference type="Pfam" id="PF13556">
    <property type="entry name" value="HTH_30"/>
    <property type="match status" value="1"/>
</dbReference>
<evidence type="ECO:0000313" key="2">
    <source>
        <dbReference type="EMBL" id="MCG2621011.1"/>
    </source>
</evidence>
<dbReference type="Gene3D" id="1.10.10.2840">
    <property type="entry name" value="PucR C-terminal helix-turn-helix domain"/>
    <property type="match status" value="1"/>
</dbReference>
<name>A0ABS9L2Y5_9MICC</name>
<evidence type="ECO:0000259" key="1">
    <source>
        <dbReference type="Pfam" id="PF13556"/>
    </source>
</evidence>
<dbReference type="PANTHER" id="PTHR33744">
    <property type="entry name" value="CARBOHYDRATE DIACID REGULATOR"/>
    <property type="match status" value="1"/>
</dbReference>
<gene>
    <name evidence="2" type="ORF">LVY72_03665</name>
</gene>
<dbReference type="InterPro" id="IPR051448">
    <property type="entry name" value="CdaR-like_regulators"/>
</dbReference>
<dbReference type="EMBL" id="JAKLTQ010000001">
    <property type="protein sequence ID" value="MCG2621011.1"/>
    <property type="molecule type" value="Genomic_DNA"/>
</dbReference>
<dbReference type="InterPro" id="IPR025736">
    <property type="entry name" value="PucR_C-HTH_dom"/>
</dbReference>
<dbReference type="PANTHER" id="PTHR33744:SF1">
    <property type="entry name" value="DNA-BINDING TRANSCRIPTIONAL ACTIVATOR ADER"/>
    <property type="match status" value="1"/>
</dbReference>